<dbReference type="GO" id="GO:0008237">
    <property type="term" value="F:metallopeptidase activity"/>
    <property type="evidence" value="ECO:0007669"/>
    <property type="project" value="UniProtKB-KW"/>
</dbReference>
<dbReference type="RefSeq" id="WP_187539836.1">
    <property type="nucleotide sequence ID" value="NZ_BAABJT010000001.1"/>
</dbReference>
<gene>
    <name evidence="3" type="ORF">H9L13_05820</name>
</gene>
<feature type="transmembrane region" description="Helical" evidence="1">
    <location>
        <begin position="20"/>
        <end position="43"/>
    </location>
</feature>
<feature type="transmembrane region" description="Helical" evidence="1">
    <location>
        <begin position="185"/>
        <end position="205"/>
    </location>
</feature>
<dbReference type="InterPro" id="IPR003675">
    <property type="entry name" value="Rce1/LyrA-like_dom"/>
</dbReference>
<dbReference type="Pfam" id="PF02517">
    <property type="entry name" value="Rce1-like"/>
    <property type="match status" value="1"/>
</dbReference>
<dbReference type="PANTHER" id="PTHR39430">
    <property type="entry name" value="MEMBRANE-ASSOCIATED PROTEASE-RELATED"/>
    <property type="match status" value="1"/>
</dbReference>
<keyword evidence="3" id="KW-0645">Protease</keyword>
<evidence type="ECO:0000259" key="2">
    <source>
        <dbReference type="Pfam" id="PF02517"/>
    </source>
</evidence>
<feature type="transmembrane region" description="Helical" evidence="1">
    <location>
        <begin position="159"/>
        <end position="178"/>
    </location>
</feature>
<feature type="transmembrane region" description="Helical" evidence="1">
    <location>
        <begin position="55"/>
        <end position="79"/>
    </location>
</feature>
<dbReference type="GO" id="GO:0006508">
    <property type="term" value="P:proteolysis"/>
    <property type="evidence" value="ECO:0007669"/>
    <property type="project" value="UniProtKB-KW"/>
</dbReference>
<dbReference type="Proteomes" id="UP000515971">
    <property type="component" value="Chromosome"/>
</dbReference>
<sequence>MHDDSDEDDFRPNWHKIADFPLVTLLIATTLFALALGGGILAGRALPPMDPLLSLVIQSLVTITLAMIVYKVVIAHIGFIHKDELRFDGALRETGIGLAFGAGLFTLIVALAALLDVYNIIGMGSARQLPNILLATTIVPAVMEEMFFRGILFRWVEEFTGSWAALVLTSALFGLAHIGNDNATWFSSFAIAVEAGVLLGGAYMLTRSLWMPIGLHAAWNFTQGFIFDVPVSGIDSQGIVEARLSGPELLSGGQFGLEASILALLVATAAGVWLIRRAMLEDRLVEPWWVRRRRSQEAVRIDVDADAGL</sequence>
<name>A0A7G9SKK3_9SPHN</name>
<evidence type="ECO:0000313" key="3">
    <source>
        <dbReference type="EMBL" id="QNN68378.1"/>
    </source>
</evidence>
<keyword evidence="1" id="KW-1133">Transmembrane helix</keyword>
<dbReference type="EMBL" id="CP060718">
    <property type="protein sequence ID" value="QNN68378.1"/>
    <property type="molecule type" value="Genomic_DNA"/>
</dbReference>
<keyword evidence="4" id="KW-1185">Reference proteome</keyword>
<keyword evidence="3" id="KW-0482">Metalloprotease</keyword>
<keyword evidence="3" id="KW-0378">Hydrolase</keyword>
<keyword evidence="1" id="KW-0812">Transmembrane</keyword>
<feature type="domain" description="CAAX prenyl protease 2/Lysostaphin resistance protein A-like" evidence="2">
    <location>
        <begin position="132"/>
        <end position="221"/>
    </location>
</feature>
<organism evidence="3 4">
    <name type="scientific">Sphingomonas lutea</name>
    <dbReference type="NCBI Taxonomy" id="1045317"/>
    <lineage>
        <taxon>Bacteria</taxon>
        <taxon>Pseudomonadati</taxon>
        <taxon>Pseudomonadota</taxon>
        <taxon>Alphaproteobacteria</taxon>
        <taxon>Sphingomonadales</taxon>
        <taxon>Sphingomonadaceae</taxon>
        <taxon>Sphingomonas</taxon>
    </lineage>
</organism>
<dbReference type="GO" id="GO:0004175">
    <property type="term" value="F:endopeptidase activity"/>
    <property type="evidence" value="ECO:0007669"/>
    <property type="project" value="UniProtKB-ARBA"/>
</dbReference>
<evidence type="ECO:0000313" key="4">
    <source>
        <dbReference type="Proteomes" id="UP000515971"/>
    </source>
</evidence>
<protein>
    <submittedName>
        <fullName evidence="3">CPBP family intramembrane metalloprotease</fullName>
    </submittedName>
</protein>
<reference evidence="3 4" key="1">
    <citation type="submission" date="2020-08" db="EMBL/GenBank/DDBJ databases">
        <title>Genome sequence of Sphingomonas lutea KCTC 23642T.</title>
        <authorList>
            <person name="Hyun D.-W."/>
            <person name="Bae J.-W."/>
        </authorList>
    </citation>
    <scope>NUCLEOTIDE SEQUENCE [LARGE SCALE GENOMIC DNA]</scope>
    <source>
        <strain evidence="3 4">KCTC 23642</strain>
    </source>
</reference>
<dbReference type="GO" id="GO:0080120">
    <property type="term" value="P:CAAX-box protein maturation"/>
    <property type="evidence" value="ECO:0007669"/>
    <property type="project" value="UniProtKB-ARBA"/>
</dbReference>
<keyword evidence="1" id="KW-0472">Membrane</keyword>
<accession>A0A7G9SKK3</accession>
<proteinExistence type="predicted"/>
<dbReference type="KEGG" id="slut:H9L13_05820"/>
<evidence type="ECO:0000256" key="1">
    <source>
        <dbReference type="SAM" id="Phobius"/>
    </source>
</evidence>
<dbReference type="AlphaFoldDB" id="A0A7G9SKK3"/>
<feature type="transmembrane region" description="Helical" evidence="1">
    <location>
        <begin position="99"/>
        <end position="120"/>
    </location>
</feature>
<dbReference type="PANTHER" id="PTHR39430:SF1">
    <property type="entry name" value="PROTEASE"/>
    <property type="match status" value="1"/>
</dbReference>
<feature type="transmembrane region" description="Helical" evidence="1">
    <location>
        <begin position="255"/>
        <end position="275"/>
    </location>
</feature>